<proteinExistence type="predicted"/>
<dbReference type="Proteomes" id="UP000028623">
    <property type="component" value="Unassembled WGS sequence"/>
</dbReference>
<evidence type="ECO:0000313" key="4">
    <source>
        <dbReference type="EMBL" id="KFC22061.1"/>
    </source>
</evidence>
<reference evidence="4 5" key="1">
    <citation type="submission" date="2014-07" db="EMBL/GenBank/DDBJ databases">
        <title>Epilithonimonas lactis LMG 22401 Genome.</title>
        <authorList>
            <person name="Pipes S.E."/>
            <person name="Stropko S.J."/>
        </authorList>
    </citation>
    <scope>NUCLEOTIDE SEQUENCE [LARGE SCALE GENOMIC DNA]</scope>
    <source>
        <strain evidence="4 5">LMG 24401</strain>
    </source>
</reference>
<dbReference type="AlphaFoldDB" id="A0A085BHW6"/>
<evidence type="ECO:0000256" key="1">
    <source>
        <dbReference type="SAM" id="Coils"/>
    </source>
</evidence>
<dbReference type="GO" id="GO:0008270">
    <property type="term" value="F:zinc ion binding"/>
    <property type="evidence" value="ECO:0007669"/>
    <property type="project" value="InterPro"/>
</dbReference>
<feature type="chain" id="PRO_5001786972" evidence="2">
    <location>
        <begin position="20"/>
        <end position="938"/>
    </location>
</feature>
<name>A0A085BHW6_9FLAO</name>
<keyword evidence="4" id="KW-0378">Hydrolase</keyword>
<dbReference type="OrthoDB" id="9813075at2"/>
<keyword evidence="4" id="KW-0031">Aminopeptidase</keyword>
<protein>
    <submittedName>
        <fullName evidence="4">Aminopeptidase N</fullName>
    </submittedName>
</protein>
<feature type="domain" description="Peptidase M1 membrane alanine aminopeptidase" evidence="3">
    <location>
        <begin position="339"/>
        <end position="488"/>
    </location>
</feature>
<evidence type="ECO:0000256" key="2">
    <source>
        <dbReference type="SAM" id="SignalP"/>
    </source>
</evidence>
<dbReference type="Gene3D" id="1.10.390.10">
    <property type="entry name" value="Neutral Protease Domain 2"/>
    <property type="match status" value="1"/>
</dbReference>
<keyword evidence="5" id="KW-1185">Reference proteome</keyword>
<evidence type="ECO:0000313" key="5">
    <source>
        <dbReference type="Proteomes" id="UP000028623"/>
    </source>
</evidence>
<dbReference type="InterPro" id="IPR014782">
    <property type="entry name" value="Peptidase_M1_dom"/>
</dbReference>
<feature type="coiled-coil region" evidence="1">
    <location>
        <begin position="483"/>
        <end position="517"/>
    </location>
</feature>
<gene>
    <name evidence="4" type="ORF">IO89_08855</name>
</gene>
<comment type="caution">
    <text evidence="4">The sequence shown here is derived from an EMBL/GenBank/DDBJ whole genome shotgun (WGS) entry which is preliminary data.</text>
</comment>
<keyword evidence="2" id="KW-0732">Signal</keyword>
<dbReference type="InterPro" id="IPR027268">
    <property type="entry name" value="Peptidase_M4/M1_CTD_sf"/>
</dbReference>
<keyword evidence="4" id="KW-0645">Protease</keyword>
<dbReference type="EMBL" id="JPLY01000003">
    <property type="protein sequence ID" value="KFC22061.1"/>
    <property type="molecule type" value="Genomic_DNA"/>
</dbReference>
<keyword evidence="1" id="KW-0175">Coiled coil</keyword>
<sequence length="938" mass="110044">MKRLFCVLVSFSFNFWAVAQQDSIRLNVKLNDDQKSISVEQTLVYHNPHQKSIDQIKLLNWVSAYQKRKTPLLKRKIEDRKNDLYFAKDEQLGKLESLQYSLKNTTSEILNTQQENIFIPLSEALKPGESVTINLKYKIKLPDARFTGYGINTNHLLLKYFFLVPETFEDENQSNSFYRDTEETANAGSFWKVNFEIPKYWKIYSNLLQNSELEFEGKSINDPEFQISKEIYPEFSLNVDGQNVKVDLGYQTNEYQRQILSSVLTNHLKFIKTKTGNLPEKLFITDKFMKKEEFIGIDDIKFWKFKFQMFTDYEKTDLDYFSTISKKVMDEYFISNKTKDHWLKNGLKSYLEIQYLKQNYPNHKLIGNLADNANIFGIKPLKIFHASKLKLNERYGLAYHYIYTQNLDQKITTPFDKLSNFNTTAISQFETGSLLNYISEYQGNETFDEFLKQYFSQNYKSKITGDDFLKELENQSNGKSAFLKRMMDEKHRINFNLKNFEEKNNEYLVKIKKSKSEIIPLKLETEAKDSEKTTYWKDGNELTKDSASLPTNQVEKIVLNDDYVFPETNFRDNYLYTKGIFSNMKKIRFKLIKDIQNPEYNEIFITPRLTFNAYDKVLFGMNFKNQGIFDQKFDYSVTPYYSSGTGKLTGSAGLGYSILPPDSFFRSWNFGVSGSYFHYDNNLAYTRFGASTSLNFNKNPRSAIGRSLFFSYNYYERELSPLRILNNEYAKYNLWNLGYAYSDNQMIHEKYIGTNIQWMEDFQKISAEAFYRWEFAKNKKISFRWFAGYFVKNETKNNLFNYGISRVSNYSFSYGLLGQSATSGILSQQFILAEGGFKSLFNTSVNEFITSVNVDSHLWKWFNLYADAGVYKNKNHAAKFIWDSGIKVKVVPDFLEVYFPVASSLGFEPGFKNYGYRIRYTLVLNLGALINNLRRGVF</sequence>
<accession>A0A085BHW6</accession>
<dbReference type="RefSeq" id="WP_034975416.1">
    <property type="nucleotide sequence ID" value="NZ_FOFI01000003.1"/>
</dbReference>
<dbReference type="eggNOG" id="COG0308">
    <property type="taxonomic scope" value="Bacteria"/>
</dbReference>
<dbReference type="STRING" id="421072.SAMN04488097_2386"/>
<evidence type="ECO:0000259" key="3">
    <source>
        <dbReference type="Pfam" id="PF01433"/>
    </source>
</evidence>
<dbReference type="Pfam" id="PF01433">
    <property type="entry name" value="Peptidase_M1"/>
    <property type="match status" value="1"/>
</dbReference>
<dbReference type="GO" id="GO:0004177">
    <property type="term" value="F:aminopeptidase activity"/>
    <property type="evidence" value="ECO:0007669"/>
    <property type="project" value="UniProtKB-KW"/>
</dbReference>
<feature type="signal peptide" evidence="2">
    <location>
        <begin position="1"/>
        <end position="19"/>
    </location>
</feature>
<organism evidence="4 5">
    <name type="scientific">Epilithonimonas lactis</name>
    <dbReference type="NCBI Taxonomy" id="421072"/>
    <lineage>
        <taxon>Bacteria</taxon>
        <taxon>Pseudomonadati</taxon>
        <taxon>Bacteroidota</taxon>
        <taxon>Flavobacteriia</taxon>
        <taxon>Flavobacteriales</taxon>
        <taxon>Weeksellaceae</taxon>
        <taxon>Chryseobacterium group</taxon>
        <taxon>Epilithonimonas</taxon>
    </lineage>
</organism>
<dbReference type="GO" id="GO:0008237">
    <property type="term" value="F:metallopeptidase activity"/>
    <property type="evidence" value="ECO:0007669"/>
    <property type="project" value="InterPro"/>
</dbReference>